<comment type="subcellular location">
    <subcellularLocation>
        <location evidence="1">Endomembrane system</location>
        <topology evidence="1">Multi-pass membrane protein</topology>
    </subcellularLocation>
</comment>
<dbReference type="STRING" id="375175.AYR53_01425"/>
<accession>A0A192GZM3</accession>
<reference evidence="4 5" key="1">
    <citation type="submission" date="2016-03" db="EMBL/GenBank/DDBJ databases">
        <title>Pediococcus and Lactobacillus from brewery environment - whole genome sequencing and assembly.</title>
        <authorList>
            <person name="Behr J."/>
            <person name="Geissler A.J."/>
            <person name="Vogel R.F."/>
        </authorList>
    </citation>
    <scope>NUCLEOTIDE SEQUENCE [LARGE SCALE GENOMIC DNA]</scope>
    <source>
        <strain evidence="4 5">TMW 1.1989</strain>
    </source>
</reference>
<name>A0A192GZM3_9LACO</name>
<dbReference type="SUPFAM" id="SSF103481">
    <property type="entry name" value="Multidrug resistance efflux transporter EmrE"/>
    <property type="match status" value="2"/>
</dbReference>
<evidence type="ECO:0000313" key="5">
    <source>
        <dbReference type="Proteomes" id="UP000078582"/>
    </source>
</evidence>
<dbReference type="GO" id="GO:0016020">
    <property type="term" value="C:membrane"/>
    <property type="evidence" value="ECO:0007669"/>
    <property type="project" value="InterPro"/>
</dbReference>
<dbReference type="PANTHER" id="PTHR22911:SF137">
    <property type="entry name" value="SOLUTE CARRIER FAMILY 35 MEMBER G2-RELATED"/>
    <property type="match status" value="1"/>
</dbReference>
<gene>
    <name evidence="4" type="ORF">AYR53_01425</name>
</gene>
<dbReference type="InterPro" id="IPR037185">
    <property type="entry name" value="EmrE-like"/>
</dbReference>
<dbReference type="EMBL" id="CP014873">
    <property type="protein sequence ID" value="ANK61540.1"/>
    <property type="molecule type" value="Genomic_DNA"/>
</dbReference>
<dbReference type="GeneID" id="42980897"/>
<dbReference type="OrthoDB" id="9813604at2"/>
<evidence type="ECO:0000256" key="2">
    <source>
        <dbReference type="ARBA" id="ARBA00007362"/>
    </source>
</evidence>
<feature type="domain" description="EamA" evidence="3">
    <location>
        <begin position="3"/>
        <end position="138"/>
    </location>
</feature>
<dbReference type="Proteomes" id="UP000078582">
    <property type="component" value="Chromosome"/>
</dbReference>
<evidence type="ECO:0000313" key="4">
    <source>
        <dbReference type="EMBL" id="ANK61540.1"/>
    </source>
</evidence>
<proteinExistence type="inferred from homology"/>
<evidence type="ECO:0000256" key="1">
    <source>
        <dbReference type="ARBA" id="ARBA00004127"/>
    </source>
</evidence>
<dbReference type="Gene3D" id="1.10.3730.20">
    <property type="match status" value="2"/>
</dbReference>
<organism evidence="4 5">
    <name type="scientific">Loigolactobacillus backii</name>
    <dbReference type="NCBI Taxonomy" id="375175"/>
    <lineage>
        <taxon>Bacteria</taxon>
        <taxon>Bacillati</taxon>
        <taxon>Bacillota</taxon>
        <taxon>Bacilli</taxon>
        <taxon>Lactobacillales</taxon>
        <taxon>Lactobacillaceae</taxon>
        <taxon>Loigolactobacillus</taxon>
    </lineage>
</organism>
<dbReference type="RefSeq" id="WP_068279733.1">
    <property type="nucleotide sequence ID" value="NZ_CP014873.1"/>
</dbReference>
<dbReference type="InterPro" id="IPR000620">
    <property type="entry name" value="EamA_dom"/>
</dbReference>
<comment type="similarity">
    <text evidence="2">Belongs to the EamA transporter family.</text>
</comment>
<dbReference type="AlphaFoldDB" id="A0A192GZM3"/>
<feature type="domain" description="EamA" evidence="3">
    <location>
        <begin position="148"/>
        <end position="303"/>
    </location>
</feature>
<evidence type="ECO:0000259" key="3">
    <source>
        <dbReference type="Pfam" id="PF00892"/>
    </source>
</evidence>
<keyword evidence="5" id="KW-1185">Reference proteome</keyword>
<dbReference type="PANTHER" id="PTHR22911">
    <property type="entry name" value="ACYL-MALONYL CONDENSING ENZYME-RELATED"/>
    <property type="match status" value="1"/>
</dbReference>
<dbReference type="Pfam" id="PF00892">
    <property type="entry name" value="EamA"/>
    <property type="match status" value="2"/>
</dbReference>
<protein>
    <recommendedName>
        <fullName evidence="3">EamA domain-containing protein</fullName>
    </recommendedName>
</protein>
<sequence length="366" mass="40018">MKKTYIYVLISTFLFSSMEISLKLAGSAFNGIQLNFLRFLVGGLFLLPFAVRALRKQKHRLDFKDLGIFLLTGLVGIVISMTFYQIAVEVDQASTVAVLFSCNPIFALIFSYLILREKLSRTNLIAVIISLIGLLIIVNPTHLTNPVGLTLAITSAVTFGLYSIVSRWGSMRGHFNGLTMTSLSFLAGALELGILMGLSHVSAIANRLNSVNGLKSFANIPFVQGIAPNNLLLLAYICIGVTAGGFGFYFLAMETSDVSTASLVFFIKPALAPIMAMIVLHERIVLPTIIGIVVIVLGSIVMFLGNRYADQVNSMQYQGIFAKLLRKPGSPNELQQKISADRQKLRDDAKLTKEKLVNKSSNENLS</sequence>